<feature type="region of interest" description="Disordered" evidence="1">
    <location>
        <begin position="132"/>
        <end position="168"/>
    </location>
</feature>
<gene>
    <name evidence="2" type="ORF">RRG08_032111</name>
</gene>
<dbReference type="AlphaFoldDB" id="A0AAE0ZEH3"/>
<sequence>MATISSDLKKMGVKFLGVKDDFFHVSLFSLLDHGLHNMAYTVAHTPGCTVTALLTMGTLWGEWVGGENVPKFEIREPLHCRACARKKQDLGLVHADSLFKMSATKLVSKQKRVLRVSRPEVRLPARTRWRRRTQNESERLSLPLVPDDGEAKDPSRTRLGVLRLGRHH</sequence>
<organism evidence="2 3">
    <name type="scientific">Elysia crispata</name>
    <name type="common">lettuce slug</name>
    <dbReference type="NCBI Taxonomy" id="231223"/>
    <lineage>
        <taxon>Eukaryota</taxon>
        <taxon>Metazoa</taxon>
        <taxon>Spiralia</taxon>
        <taxon>Lophotrochozoa</taxon>
        <taxon>Mollusca</taxon>
        <taxon>Gastropoda</taxon>
        <taxon>Heterobranchia</taxon>
        <taxon>Euthyneura</taxon>
        <taxon>Panpulmonata</taxon>
        <taxon>Sacoglossa</taxon>
        <taxon>Placobranchoidea</taxon>
        <taxon>Plakobranchidae</taxon>
        <taxon>Elysia</taxon>
    </lineage>
</organism>
<accession>A0AAE0ZEH3</accession>
<evidence type="ECO:0000313" key="2">
    <source>
        <dbReference type="EMBL" id="KAK3767436.1"/>
    </source>
</evidence>
<proteinExistence type="predicted"/>
<dbReference type="Proteomes" id="UP001283361">
    <property type="component" value="Unassembled WGS sequence"/>
</dbReference>
<dbReference type="EMBL" id="JAWDGP010004149">
    <property type="protein sequence ID" value="KAK3767436.1"/>
    <property type="molecule type" value="Genomic_DNA"/>
</dbReference>
<comment type="caution">
    <text evidence="2">The sequence shown here is derived from an EMBL/GenBank/DDBJ whole genome shotgun (WGS) entry which is preliminary data.</text>
</comment>
<evidence type="ECO:0000313" key="3">
    <source>
        <dbReference type="Proteomes" id="UP001283361"/>
    </source>
</evidence>
<name>A0AAE0ZEH3_9GAST</name>
<protein>
    <submittedName>
        <fullName evidence="2">Uncharacterized protein</fullName>
    </submittedName>
</protein>
<keyword evidence="3" id="KW-1185">Reference proteome</keyword>
<reference evidence="2" key="1">
    <citation type="journal article" date="2023" name="G3 (Bethesda)">
        <title>A reference genome for the long-term kleptoplast-retaining sea slug Elysia crispata morphotype clarki.</title>
        <authorList>
            <person name="Eastman K.E."/>
            <person name="Pendleton A.L."/>
            <person name="Shaikh M.A."/>
            <person name="Suttiyut T."/>
            <person name="Ogas R."/>
            <person name="Tomko P."/>
            <person name="Gavelis G."/>
            <person name="Widhalm J.R."/>
            <person name="Wisecaver J.H."/>
        </authorList>
    </citation>
    <scope>NUCLEOTIDE SEQUENCE</scope>
    <source>
        <strain evidence="2">ECLA1</strain>
    </source>
</reference>
<evidence type="ECO:0000256" key="1">
    <source>
        <dbReference type="SAM" id="MobiDB-lite"/>
    </source>
</evidence>